<dbReference type="AlphaFoldDB" id="A0A0E9T8F6"/>
<protein>
    <submittedName>
        <fullName evidence="1">Uncharacterized protein</fullName>
    </submittedName>
</protein>
<name>A0A0E9T8F6_ANGAN</name>
<dbReference type="EMBL" id="GBXM01059422">
    <property type="protein sequence ID" value="JAH49155.1"/>
    <property type="molecule type" value="Transcribed_RNA"/>
</dbReference>
<reference evidence="1" key="1">
    <citation type="submission" date="2014-11" db="EMBL/GenBank/DDBJ databases">
        <authorList>
            <person name="Amaro Gonzalez C."/>
        </authorList>
    </citation>
    <scope>NUCLEOTIDE SEQUENCE</scope>
</reference>
<proteinExistence type="predicted"/>
<evidence type="ECO:0000313" key="1">
    <source>
        <dbReference type="EMBL" id="JAH49155.1"/>
    </source>
</evidence>
<reference evidence="1" key="2">
    <citation type="journal article" date="2015" name="Fish Shellfish Immunol.">
        <title>Early steps in the European eel (Anguilla anguilla)-Vibrio vulnificus interaction in the gills: Role of the RtxA13 toxin.</title>
        <authorList>
            <person name="Callol A."/>
            <person name="Pajuelo D."/>
            <person name="Ebbesson L."/>
            <person name="Teles M."/>
            <person name="MacKenzie S."/>
            <person name="Amaro C."/>
        </authorList>
    </citation>
    <scope>NUCLEOTIDE SEQUENCE</scope>
</reference>
<organism evidence="1">
    <name type="scientific">Anguilla anguilla</name>
    <name type="common">European freshwater eel</name>
    <name type="synonym">Muraena anguilla</name>
    <dbReference type="NCBI Taxonomy" id="7936"/>
    <lineage>
        <taxon>Eukaryota</taxon>
        <taxon>Metazoa</taxon>
        <taxon>Chordata</taxon>
        <taxon>Craniata</taxon>
        <taxon>Vertebrata</taxon>
        <taxon>Euteleostomi</taxon>
        <taxon>Actinopterygii</taxon>
        <taxon>Neopterygii</taxon>
        <taxon>Teleostei</taxon>
        <taxon>Anguilliformes</taxon>
        <taxon>Anguillidae</taxon>
        <taxon>Anguilla</taxon>
    </lineage>
</organism>
<accession>A0A0E9T8F6</accession>
<sequence length="42" mass="5103">MVYKKNATKWAYQLTSYIRIRVILLNMLKQSLKQNLYCVLRP</sequence>